<name>A0A3N4HT83_ASCIM</name>
<evidence type="ECO:0000313" key="2">
    <source>
        <dbReference type="Proteomes" id="UP000275078"/>
    </source>
</evidence>
<dbReference type="EMBL" id="ML119758">
    <property type="protein sequence ID" value="RPA75728.1"/>
    <property type="molecule type" value="Genomic_DNA"/>
</dbReference>
<reference evidence="1 2" key="1">
    <citation type="journal article" date="2018" name="Nat. Ecol. Evol.">
        <title>Pezizomycetes genomes reveal the molecular basis of ectomycorrhizal truffle lifestyle.</title>
        <authorList>
            <person name="Murat C."/>
            <person name="Payen T."/>
            <person name="Noel B."/>
            <person name="Kuo A."/>
            <person name="Morin E."/>
            <person name="Chen J."/>
            <person name="Kohler A."/>
            <person name="Krizsan K."/>
            <person name="Balestrini R."/>
            <person name="Da Silva C."/>
            <person name="Montanini B."/>
            <person name="Hainaut M."/>
            <person name="Levati E."/>
            <person name="Barry K.W."/>
            <person name="Belfiori B."/>
            <person name="Cichocki N."/>
            <person name="Clum A."/>
            <person name="Dockter R.B."/>
            <person name="Fauchery L."/>
            <person name="Guy J."/>
            <person name="Iotti M."/>
            <person name="Le Tacon F."/>
            <person name="Lindquist E.A."/>
            <person name="Lipzen A."/>
            <person name="Malagnac F."/>
            <person name="Mello A."/>
            <person name="Molinier V."/>
            <person name="Miyauchi S."/>
            <person name="Poulain J."/>
            <person name="Riccioni C."/>
            <person name="Rubini A."/>
            <person name="Sitrit Y."/>
            <person name="Splivallo R."/>
            <person name="Traeger S."/>
            <person name="Wang M."/>
            <person name="Zifcakova L."/>
            <person name="Wipf D."/>
            <person name="Zambonelli A."/>
            <person name="Paolocci F."/>
            <person name="Nowrousian M."/>
            <person name="Ottonello S."/>
            <person name="Baldrian P."/>
            <person name="Spatafora J.W."/>
            <person name="Henrissat B."/>
            <person name="Nagy L.G."/>
            <person name="Aury J.M."/>
            <person name="Wincker P."/>
            <person name="Grigoriev I.V."/>
            <person name="Bonfante P."/>
            <person name="Martin F.M."/>
        </authorList>
    </citation>
    <scope>NUCLEOTIDE SEQUENCE [LARGE SCALE GENOMIC DNA]</scope>
    <source>
        <strain evidence="1 2">RN42</strain>
    </source>
</reference>
<accession>A0A3N4HT83</accession>
<sequence length="288" mass="32972">MAATTRPIANQQWTRTELDGPALGSFLLDEADACPHFPLHKNSAYSFPSTASYNGYKHWCMNCRPTESHAHNVTIHLSARDPCSGESHCLTNYISFEPYYRAKSFLHLIPKKLLERWGSNWAKDLSWDIQPDQHDESKHFDCNLTPEETLKFLDGVLHGFLRAKEIAEWFQTHKKEVSTALGPETGLVILYHVPMFFCPVLDRETGETVGSVMNYCTTEQGPYFPARLNPLSRTDEMVMREVHKEIRDKVVGEAEWEVLETVDGDGRKEGGIKRLWSLGSNRWLGLFR</sequence>
<keyword evidence="2" id="KW-1185">Reference proteome</keyword>
<dbReference type="Proteomes" id="UP000275078">
    <property type="component" value="Unassembled WGS sequence"/>
</dbReference>
<protein>
    <submittedName>
        <fullName evidence="1">Uncharacterized protein</fullName>
    </submittedName>
</protein>
<organism evidence="1 2">
    <name type="scientific">Ascobolus immersus RN42</name>
    <dbReference type="NCBI Taxonomy" id="1160509"/>
    <lineage>
        <taxon>Eukaryota</taxon>
        <taxon>Fungi</taxon>
        <taxon>Dikarya</taxon>
        <taxon>Ascomycota</taxon>
        <taxon>Pezizomycotina</taxon>
        <taxon>Pezizomycetes</taxon>
        <taxon>Pezizales</taxon>
        <taxon>Ascobolaceae</taxon>
        <taxon>Ascobolus</taxon>
    </lineage>
</organism>
<dbReference type="AlphaFoldDB" id="A0A3N4HT83"/>
<evidence type="ECO:0000313" key="1">
    <source>
        <dbReference type="EMBL" id="RPA75728.1"/>
    </source>
</evidence>
<gene>
    <name evidence="1" type="ORF">BJ508DRAFT_417992</name>
</gene>
<proteinExistence type="predicted"/>